<dbReference type="Proteomes" id="UP000724874">
    <property type="component" value="Unassembled WGS sequence"/>
</dbReference>
<dbReference type="OrthoDB" id="2534923at2759"/>
<name>A0A9P5N8D7_GYMJU</name>
<feature type="non-terminal residue" evidence="1">
    <location>
        <position position="54"/>
    </location>
</feature>
<feature type="non-terminal residue" evidence="1">
    <location>
        <position position="1"/>
    </location>
</feature>
<evidence type="ECO:0000313" key="2">
    <source>
        <dbReference type="Proteomes" id="UP000724874"/>
    </source>
</evidence>
<protein>
    <submittedName>
        <fullName evidence="1">Uncharacterized protein</fullName>
    </submittedName>
</protein>
<accession>A0A9P5N8D7</accession>
<dbReference type="AlphaFoldDB" id="A0A9P5N8D7"/>
<proteinExistence type="predicted"/>
<reference evidence="1" key="1">
    <citation type="submission" date="2020-11" db="EMBL/GenBank/DDBJ databases">
        <authorList>
            <consortium name="DOE Joint Genome Institute"/>
            <person name="Ahrendt S."/>
            <person name="Riley R."/>
            <person name="Andreopoulos W."/>
            <person name="LaButti K."/>
            <person name="Pangilinan J."/>
            <person name="Ruiz-duenas F.J."/>
            <person name="Barrasa J.M."/>
            <person name="Sanchez-Garcia M."/>
            <person name="Camarero S."/>
            <person name="Miyauchi S."/>
            <person name="Serrano A."/>
            <person name="Linde D."/>
            <person name="Babiker R."/>
            <person name="Drula E."/>
            <person name="Ayuso-Fernandez I."/>
            <person name="Pacheco R."/>
            <person name="Padilla G."/>
            <person name="Ferreira P."/>
            <person name="Barriuso J."/>
            <person name="Kellner H."/>
            <person name="Castanera R."/>
            <person name="Alfaro M."/>
            <person name="Ramirez L."/>
            <person name="Pisabarro A.G."/>
            <person name="Kuo A."/>
            <person name="Tritt A."/>
            <person name="Lipzen A."/>
            <person name="He G."/>
            <person name="Yan M."/>
            <person name="Ng V."/>
            <person name="Cullen D."/>
            <person name="Martin F."/>
            <person name="Rosso M.-N."/>
            <person name="Henrissat B."/>
            <person name="Hibbett D."/>
            <person name="Martinez A.T."/>
            <person name="Grigoriev I.V."/>
        </authorList>
    </citation>
    <scope>NUCLEOTIDE SEQUENCE</scope>
    <source>
        <strain evidence="1">AH 44721</strain>
    </source>
</reference>
<evidence type="ECO:0000313" key="1">
    <source>
        <dbReference type="EMBL" id="KAF8871847.1"/>
    </source>
</evidence>
<dbReference type="EMBL" id="JADNYJ010000289">
    <property type="protein sequence ID" value="KAF8871847.1"/>
    <property type="molecule type" value="Genomic_DNA"/>
</dbReference>
<gene>
    <name evidence="1" type="ORF">CPB84DRAFT_1635481</name>
</gene>
<comment type="caution">
    <text evidence="1">The sequence shown here is derived from an EMBL/GenBank/DDBJ whole genome shotgun (WGS) entry which is preliminary data.</text>
</comment>
<sequence>SNLCSSAIILSRSARKHAHHLHSIPPQEKSTRTLIIDYMLWVHGKTRFAQARAE</sequence>
<keyword evidence="2" id="KW-1185">Reference proteome</keyword>
<organism evidence="1 2">
    <name type="scientific">Gymnopilus junonius</name>
    <name type="common">Spectacular rustgill mushroom</name>
    <name type="synonym">Gymnopilus spectabilis subsp. junonius</name>
    <dbReference type="NCBI Taxonomy" id="109634"/>
    <lineage>
        <taxon>Eukaryota</taxon>
        <taxon>Fungi</taxon>
        <taxon>Dikarya</taxon>
        <taxon>Basidiomycota</taxon>
        <taxon>Agaricomycotina</taxon>
        <taxon>Agaricomycetes</taxon>
        <taxon>Agaricomycetidae</taxon>
        <taxon>Agaricales</taxon>
        <taxon>Agaricineae</taxon>
        <taxon>Hymenogastraceae</taxon>
        <taxon>Gymnopilus</taxon>
    </lineage>
</organism>